<dbReference type="InterPro" id="IPR031978">
    <property type="entry name" value="DUF4784"/>
</dbReference>
<evidence type="ECO:0000259" key="1">
    <source>
        <dbReference type="Pfam" id="PF16023"/>
    </source>
</evidence>
<comment type="caution">
    <text evidence="4">The sequence shown here is derived from an EMBL/GenBank/DDBJ whole genome shotgun (WGS) entry which is preliminary data.</text>
</comment>
<dbReference type="Gene3D" id="2.60.40.3920">
    <property type="match status" value="1"/>
</dbReference>
<dbReference type="AlphaFoldDB" id="A0A1Y3R4M9"/>
<reference evidence="5" key="1">
    <citation type="submission" date="2017-04" db="EMBL/GenBank/DDBJ databases">
        <title>Function of individual gut microbiota members based on whole genome sequencing of pure cultures obtained from chicken caecum.</title>
        <authorList>
            <person name="Medvecky M."/>
            <person name="Cejkova D."/>
            <person name="Polansky O."/>
            <person name="Karasova D."/>
            <person name="Kubasova T."/>
            <person name="Cizek A."/>
            <person name="Rychlik I."/>
        </authorList>
    </citation>
    <scope>NUCLEOTIDE SEQUENCE [LARGE SCALE GENOMIC DNA]</scope>
    <source>
        <strain evidence="5">An90</strain>
    </source>
</reference>
<dbReference type="GeneID" id="59809943"/>
<organism evidence="4 5">
    <name type="scientific">Alistipes onderdonkii</name>
    <dbReference type="NCBI Taxonomy" id="328813"/>
    <lineage>
        <taxon>Bacteria</taxon>
        <taxon>Pseudomonadati</taxon>
        <taxon>Bacteroidota</taxon>
        <taxon>Bacteroidia</taxon>
        <taxon>Bacteroidales</taxon>
        <taxon>Rikenellaceae</taxon>
        <taxon>Alistipes</taxon>
    </lineage>
</organism>
<feature type="domain" description="DUF4784" evidence="2">
    <location>
        <begin position="27"/>
        <end position="130"/>
    </location>
</feature>
<dbReference type="EMBL" id="JANGBQ010000014">
    <property type="protein sequence ID" value="MCQ5083286.1"/>
    <property type="molecule type" value="Genomic_DNA"/>
</dbReference>
<proteinExistence type="predicted"/>
<dbReference type="EMBL" id="NFHB01000003">
    <property type="protein sequence ID" value="OUN03750.1"/>
    <property type="molecule type" value="Genomic_DNA"/>
</dbReference>
<dbReference type="Pfam" id="PF16023">
    <property type="entry name" value="DUF4784"/>
    <property type="match status" value="1"/>
</dbReference>
<evidence type="ECO:0000313" key="5">
    <source>
        <dbReference type="Proteomes" id="UP000195772"/>
    </source>
</evidence>
<evidence type="ECO:0000259" key="2">
    <source>
        <dbReference type="Pfam" id="PF20264"/>
    </source>
</evidence>
<reference evidence="3" key="3">
    <citation type="submission" date="2022-06" db="EMBL/GenBank/DDBJ databases">
        <title>Isolation of gut microbiota from human fecal samples.</title>
        <authorList>
            <person name="Pamer E.G."/>
            <person name="Barat B."/>
            <person name="Waligurski E."/>
            <person name="Medina S."/>
            <person name="Paddock L."/>
            <person name="Mostad J."/>
        </authorList>
    </citation>
    <scope>NUCLEOTIDE SEQUENCE</scope>
    <source>
        <strain evidence="3">DFI.6.22</strain>
    </source>
</reference>
<protein>
    <submittedName>
        <fullName evidence="4">DUF4784 domain-containing protein</fullName>
    </submittedName>
</protein>
<dbReference type="InterPro" id="IPR046546">
    <property type="entry name" value="DUF4784_N"/>
</dbReference>
<name>A0A1Y3R4M9_9BACT</name>
<dbReference type="Pfam" id="PF20264">
    <property type="entry name" value="DUF4784_N"/>
    <property type="match status" value="1"/>
</dbReference>
<dbReference type="PROSITE" id="PS51257">
    <property type="entry name" value="PROKAR_LIPOPROTEIN"/>
    <property type="match status" value="1"/>
</dbReference>
<gene>
    <name evidence="4" type="ORF">B5G41_04595</name>
    <name evidence="3" type="ORF">NE651_10335</name>
</gene>
<evidence type="ECO:0000313" key="4">
    <source>
        <dbReference type="EMBL" id="OUN03750.1"/>
    </source>
</evidence>
<dbReference type="eggNOG" id="ENOG5033U8K">
    <property type="taxonomic scope" value="Bacteria"/>
</dbReference>
<dbReference type="RefSeq" id="WP_055203407.1">
    <property type="nucleotide sequence ID" value="NZ_AP031440.1"/>
</dbReference>
<evidence type="ECO:0000313" key="3">
    <source>
        <dbReference type="EMBL" id="MCQ5083286.1"/>
    </source>
</evidence>
<feature type="domain" description="DUF4784" evidence="1">
    <location>
        <begin position="146"/>
        <end position="416"/>
    </location>
</feature>
<dbReference type="Proteomes" id="UP001205035">
    <property type="component" value="Unassembled WGS sequence"/>
</dbReference>
<reference evidence="4" key="2">
    <citation type="journal article" date="2018" name="BMC Genomics">
        <title>Whole genome sequencing and function prediction of 133 gut anaerobes isolated from chicken caecum in pure cultures.</title>
        <authorList>
            <person name="Medvecky M."/>
            <person name="Cejkova D."/>
            <person name="Polansky O."/>
            <person name="Karasova D."/>
            <person name="Kubasova T."/>
            <person name="Cizek A."/>
            <person name="Rychlik I."/>
        </authorList>
    </citation>
    <scope>NUCLEOTIDE SEQUENCE</scope>
    <source>
        <strain evidence="4">An90</strain>
    </source>
</reference>
<accession>A0A1Y3R4M9</accession>
<dbReference type="OrthoDB" id="1045372at2"/>
<dbReference type="Proteomes" id="UP000195772">
    <property type="component" value="Unassembled WGS sequence"/>
</dbReference>
<sequence>MKKLLFLSFFGLFLLACTTDEGDGAPFVTDVVMPPSSQLFAPGDEVTVAARGFEADDDIMLRIAWPLSQAALPEGYADGVWAVVTERTESDITFLAPGGYPASTTEVKLFRRGKAMTLGKISVSDGRPPEEPSLYGITQYDCDETGIDRIDLTTGDLTRIETLGVLRRMHCVVNTPGSNRIYGLAPGGNIGAAAFYDLTMRYFRDSGYDNVVVAGTLSDFAAFLRHEAGRLVLMELNMTRTNVAPVPPSWMLPSDIAPEMLGENPFVTVYGGYLLLAAHTAPDSYTPLVLTGRSGEGYAVKTGDAEQADAMVPFGVLDKGQDGETYYAVGGYAVAKGGVTELRLYNPVSMEFDRTLAAVQGTVRSIAVRHDGGKTEELFMLCDTGDGGNRIRVYDMESGSERVLDGAVPCSEIVLAR</sequence>